<dbReference type="RefSeq" id="WP_264321079.1">
    <property type="nucleotide sequence ID" value="NZ_JADEXN010000123.1"/>
</dbReference>
<protein>
    <submittedName>
        <fullName evidence="1">Uncharacterized protein</fullName>
    </submittedName>
</protein>
<dbReference type="EMBL" id="JADEXN010000123">
    <property type="protein sequence ID" value="MBE9040844.1"/>
    <property type="molecule type" value="Genomic_DNA"/>
</dbReference>
<feature type="non-terminal residue" evidence="1">
    <location>
        <position position="87"/>
    </location>
</feature>
<evidence type="ECO:0000313" key="2">
    <source>
        <dbReference type="Proteomes" id="UP000621799"/>
    </source>
</evidence>
<keyword evidence="2" id="KW-1185">Reference proteome</keyword>
<accession>A0A928VWI6</accession>
<proteinExistence type="predicted"/>
<dbReference type="AlphaFoldDB" id="A0A928VWI6"/>
<reference evidence="1" key="1">
    <citation type="submission" date="2020-10" db="EMBL/GenBank/DDBJ databases">
        <authorList>
            <person name="Castelo-Branco R."/>
            <person name="Eusebio N."/>
            <person name="Adriana R."/>
            <person name="Vieira A."/>
            <person name="Brugerolle De Fraissinette N."/>
            <person name="Rezende De Castro R."/>
            <person name="Schneider M.P."/>
            <person name="Vasconcelos V."/>
            <person name="Leao P.N."/>
        </authorList>
    </citation>
    <scope>NUCLEOTIDE SEQUENCE</scope>
    <source>
        <strain evidence="1">LEGE 11467</strain>
    </source>
</reference>
<comment type="caution">
    <text evidence="1">The sequence shown here is derived from an EMBL/GenBank/DDBJ whole genome shotgun (WGS) entry which is preliminary data.</text>
</comment>
<gene>
    <name evidence="1" type="ORF">IQ235_08635</name>
</gene>
<evidence type="ECO:0000313" key="1">
    <source>
        <dbReference type="EMBL" id="MBE9040844.1"/>
    </source>
</evidence>
<dbReference type="Proteomes" id="UP000621799">
    <property type="component" value="Unassembled WGS sequence"/>
</dbReference>
<sequence length="87" mass="9464">MEKHSNVVRTRSFTIFQLLLLGVSLLPKTAMAQQRSKPASTIDPTTVKAAKELISRSVSVCPQPRSKCLLAIDSSGKTRPSLQPSQT</sequence>
<organism evidence="1 2">
    <name type="scientific">Zarconia navalis LEGE 11467</name>
    <dbReference type="NCBI Taxonomy" id="1828826"/>
    <lineage>
        <taxon>Bacteria</taxon>
        <taxon>Bacillati</taxon>
        <taxon>Cyanobacteriota</taxon>
        <taxon>Cyanophyceae</taxon>
        <taxon>Oscillatoriophycideae</taxon>
        <taxon>Oscillatoriales</taxon>
        <taxon>Oscillatoriales incertae sedis</taxon>
        <taxon>Zarconia</taxon>
        <taxon>Zarconia navalis</taxon>
    </lineage>
</organism>
<name>A0A928VWI6_9CYAN</name>